<dbReference type="EMBL" id="JANPWZ010000845">
    <property type="protein sequence ID" value="KAJ3571436.1"/>
    <property type="molecule type" value="Genomic_DNA"/>
</dbReference>
<evidence type="ECO:0000313" key="3">
    <source>
        <dbReference type="EMBL" id="KAJ3571436.1"/>
    </source>
</evidence>
<evidence type="ECO:0000256" key="2">
    <source>
        <dbReference type="SAM" id="SignalP"/>
    </source>
</evidence>
<gene>
    <name evidence="3" type="ORF">NPX13_g5380</name>
</gene>
<name>A0A9W8NE95_9PEZI</name>
<accession>A0A9W8NE95</accession>
<dbReference type="AlphaFoldDB" id="A0A9W8NE95"/>
<comment type="caution">
    <text evidence="3">The sequence shown here is derived from an EMBL/GenBank/DDBJ whole genome shotgun (WGS) entry which is preliminary data.</text>
</comment>
<keyword evidence="2" id="KW-0732">Signal</keyword>
<feature type="chain" id="PRO_5040903467" evidence="2">
    <location>
        <begin position="19"/>
        <end position="398"/>
    </location>
</feature>
<feature type="compositionally biased region" description="Acidic residues" evidence="1">
    <location>
        <begin position="234"/>
        <end position="244"/>
    </location>
</feature>
<proteinExistence type="predicted"/>
<feature type="compositionally biased region" description="Acidic residues" evidence="1">
    <location>
        <begin position="63"/>
        <end position="74"/>
    </location>
</feature>
<dbReference type="Proteomes" id="UP001148614">
    <property type="component" value="Unassembled WGS sequence"/>
</dbReference>
<evidence type="ECO:0000313" key="4">
    <source>
        <dbReference type="Proteomes" id="UP001148614"/>
    </source>
</evidence>
<feature type="region of interest" description="Disordered" evidence="1">
    <location>
        <begin position="53"/>
        <end position="74"/>
    </location>
</feature>
<feature type="signal peptide" evidence="2">
    <location>
        <begin position="1"/>
        <end position="18"/>
    </location>
</feature>
<feature type="region of interest" description="Disordered" evidence="1">
    <location>
        <begin position="223"/>
        <end position="245"/>
    </location>
</feature>
<sequence length="398" mass="41838">MRLFYFNVLAFSLSTSLALPTSLSDSSLAPRLDTVEINQPRFVQIKRTQTNSIRGVAKRTPQEGEEGEEEDEDEVDIAGTLDTPVALVGGDIKQDVTFPASIGEFEVEFQAQTARTLTVSENKTPAAAPAGFTALEPSSFKVSLAEGGDAFTLGQIDFIFDITNAALTGVDLSTSRVGKLDAATNAFIVDDSLGEVEFEADENEIVLKVQDLSGEFGIFVPQAAEGGGDAGTGEGDDGAAEEQDEKAGQIEATGLFGSSNNVEANVFTNLNFAANAAGSLEVEYNGTSATTIQVGPALASVAPPAGHLYVDPLTFTITSSAAAQAGDTLKVDYIFSAGMKASIDPSQGVVGKFDAATQQFVTTGLGEFEFEEDEDEWSLTVTDLNGQWAFFVPETAVL</sequence>
<organism evidence="3 4">
    <name type="scientific">Xylaria arbuscula</name>
    <dbReference type="NCBI Taxonomy" id="114810"/>
    <lineage>
        <taxon>Eukaryota</taxon>
        <taxon>Fungi</taxon>
        <taxon>Dikarya</taxon>
        <taxon>Ascomycota</taxon>
        <taxon>Pezizomycotina</taxon>
        <taxon>Sordariomycetes</taxon>
        <taxon>Xylariomycetidae</taxon>
        <taxon>Xylariales</taxon>
        <taxon>Xylariaceae</taxon>
        <taxon>Xylaria</taxon>
    </lineage>
</organism>
<reference evidence="3" key="1">
    <citation type="submission" date="2022-07" db="EMBL/GenBank/DDBJ databases">
        <title>Genome Sequence of Xylaria arbuscula.</title>
        <authorList>
            <person name="Buettner E."/>
        </authorList>
    </citation>
    <scope>NUCLEOTIDE SEQUENCE</scope>
    <source>
        <strain evidence="3">VT107</strain>
    </source>
</reference>
<keyword evidence="4" id="KW-1185">Reference proteome</keyword>
<protein>
    <submittedName>
        <fullName evidence="3">Uncharacterized protein</fullName>
    </submittedName>
</protein>
<evidence type="ECO:0000256" key="1">
    <source>
        <dbReference type="SAM" id="MobiDB-lite"/>
    </source>
</evidence>